<proteinExistence type="predicted"/>
<dbReference type="Proteomes" id="UP000229344">
    <property type="component" value="Unassembled WGS sequence"/>
</dbReference>
<evidence type="ECO:0000313" key="3">
    <source>
        <dbReference type="Proteomes" id="UP000229344"/>
    </source>
</evidence>
<keyword evidence="1" id="KW-0812">Transmembrane</keyword>
<feature type="transmembrane region" description="Helical" evidence="1">
    <location>
        <begin position="15"/>
        <end position="34"/>
    </location>
</feature>
<dbReference type="GO" id="GO:1990281">
    <property type="term" value="C:efflux pump complex"/>
    <property type="evidence" value="ECO:0007669"/>
    <property type="project" value="TreeGrafter"/>
</dbReference>
<dbReference type="GO" id="GO:0015562">
    <property type="term" value="F:efflux transmembrane transporter activity"/>
    <property type="evidence" value="ECO:0007669"/>
    <property type="project" value="TreeGrafter"/>
</dbReference>
<dbReference type="SUPFAM" id="SSF111369">
    <property type="entry name" value="HlyD-like secretion proteins"/>
    <property type="match status" value="2"/>
</dbReference>
<dbReference type="Gene3D" id="2.40.30.170">
    <property type="match status" value="1"/>
</dbReference>
<evidence type="ECO:0000256" key="1">
    <source>
        <dbReference type="SAM" id="Phobius"/>
    </source>
</evidence>
<protein>
    <recommendedName>
        <fullName evidence="4">Membrane fusion protein biotin-lipoyl like domain-containing protein</fullName>
    </recommendedName>
</protein>
<dbReference type="PANTHER" id="PTHR30469:SF33">
    <property type="entry name" value="SLR1207 PROTEIN"/>
    <property type="match status" value="1"/>
</dbReference>
<dbReference type="Gene3D" id="1.10.287.470">
    <property type="entry name" value="Helix hairpin bin"/>
    <property type="match status" value="1"/>
</dbReference>
<dbReference type="EMBL" id="PFBI01000006">
    <property type="protein sequence ID" value="PIR84285.1"/>
    <property type="molecule type" value="Genomic_DNA"/>
</dbReference>
<accession>A0A2H0UET8</accession>
<dbReference type="PANTHER" id="PTHR30469">
    <property type="entry name" value="MULTIDRUG RESISTANCE PROTEIN MDTA"/>
    <property type="match status" value="1"/>
</dbReference>
<keyword evidence="1" id="KW-0472">Membrane</keyword>
<reference evidence="3" key="1">
    <citation type="submission" date="2017-09" db="EMBL/GenBank/DDBJ databases">
        <title>Depth-based differentiation of microbial function through sediment-hosted aquifers and enrichment of novel symbionts in the deep terrestrial subsurface.</title>
        <authorList>
            <person name="Probst A.J."/>
            <person name="Ladd B."/>
            <person name="Jarett J.K."/>
            <person name="Geller-Mcgrath D.E."/>
            <person name="Sieber C.M.K."/>
            <person name="Emerson J.B."/>
            <person name="Anantharaman K."/>
            <person name="Thomas B.C."/>
            <person name="Malmstrom R."/>
            <person name="Stieglmeier M."/>
            <person name="Klingl A."/>
            <person name="Woyke T."/>
            <person name="Ryan C.M."/>
            <person name="Banfield J.F."/>
        </authorList>
    </citation>
    <scope>NUCLEOTIDE SEQUENCE [LARGE SCALE GENOMIC DNA]</scope>
</reference>
<name>A0A2H0UET8_9BACT</name>
<dbReference type="Gene3D" id="2.40.50.100">
    <property type="match status" value="2"/>
</dbReference>
<sequence>MKIIGRLHRRYGKRFIWSVAGAALVIIIIIVVAIKSSENTASIATNVPPTVVVSSVRDISGKNTINLIGSVEAVDEVRLETEASGRITSVGVGLGDSVAAGQIIAQIENASEYAALLQAQGSYEAAVASSRSTSVSLINAQSDAINTYRSSYSKTNDVILNTIDSLFSNPKAITPGVRIQTGSNVDILNSERYAFNTMLSEWQKQSVTLTTSSDLHAALREARANVTRVQKMIDIFIPYLASEDAGTFTETQLSTIRSNFASSDTVITSLLNSINSAEDTLSRAELSSSGGVVSAADAQVKQALGSLKAAEANYAKTVIRTSIAGTVNSLSVKTGDYVSTFAPVAIVANNNALEITTYVGASDRDRIAVGQKVIIAKKYTGVVTQVAPAVDPVTKKVEVKIQAETADISNGDTVDISITTTNETAVTVGPILVPITAVKFNAENGDVFSVVEGQLVSHPVVIGDVRGAFVEILDGITFDDTIVLDARGLNAGERVEAILP</sequence>
<keyword evidence="1" id="KW-1133">Transmembrane helix</keyword>
<organism evidence="2 3">
    <name type="scientific">Candidatus Kaiserbacteria bacterium CG10_big_fil_rev_8_21_14_0_10_47_16</name>
    <dbReference type="NCBI Taxonomy" id="1974608"/>
    <lineage>
        <taxon>Bacteria</taxon>
        <taxon>Candidatus Kaiseribacteriota</taxon>
    </lineage>
</organism>
<evidence type="ECO:0008006" key="4">
    <source>
        <dbReference type="Google" id="ProtNLM"/>
    </source>
</evidence>
<evidence type="ECO:0000313" key="2">
    <source>
        <dbReference type="EMBL" id="PIR84285.1"/>
    </source>
</evidence>
<comment type="caution">
    <text evidence="2">The sequence shown here is derived from an EMBL/GenBank/DDBJ whole genome shotgun (WGS) entry which is preliminary data.</text>
</comment>
<dbReference type="AlphaFoldDB" id="A0A2H0UET8"/>
<gene>
    <name evidence="2" type="ORF">COU16_01670</name>
</gene>
<dbReference type="Gene3D" id="2.40.420.20">
    <property type="match status" value="1"/>
</dbReference>